<reference evidence="2 3" key="1">
    <citation type="journal article" date="2020" name="Int. J. Med. Microbiol.">
        <title>Discovery of Paenibacillus larvae ERIC V: Phenotypic and genomic comparison to genotypes ERIC I-IV reveal different inventories of virulence factors which correlate with epidemiological prevalences of American Foulbrood.</title>
        <authorList>
            <person name="Beims H."/>
            <person name="Bunk B."/>
            <person name="Erler S."/>
            <person name="Mohr K.I."/>
            <person name="Sproer C."/>
            <person name="Pradella S."/>
            <person name="Gunther G."/>
            <person name="Rohde M."/>
            <person name="von der Ohe W."/>
            <person name="Steinert M."/>
        </authorList>
    </citation>
    <scope>NUCLEOTIDE SEQUENCE [LARGE SCALE GENOMIC DNA]</scope>
    <source>
        <strain evidence="2">Eric_V</strain>
    </source>
</reference>
<organism evidence="2 3">
    <name type="scientific">Paenibacillus larvae subsp. larvae</name>
    <dbReference type="NCBI Taxonomy" id="147375"/>
    <lineage>
        <taxon>Bacteria</taxon>
        <taxon>Bacillati</taxon>
        <taxon>Bacillota</taxon>
        <taxon>Bacilli</taxon>
        <taxon>Bacillales</taxon>
        <taxon>Paenibacillaceae</taxon>
        <taxon>Paenibacillus</taxon>
    </lineage>
</organism>
<keyword evidence="1" id="KW-1133">Transmembrane helix</keyword>
<dbReference type="Proteomes" id="UP000464330">
    <property type="component" value="Chromosome"/>
</dbReference>
<keyword evidence="1" id="KW-0472">Membrane</keyword>
<sequence>MLIVKSQQSAEDDVTLEELYSAFEQISSSREGGFMSDDKINIIAEKLNLITETVIRLEERTRKIEDLPTIDYVEGKLNVINEKMQRIEERVNRSPSKSEVELLVSNKHKENVRWQFGIGVAICGVIIGAMKYIFS</sequence>
<name>A0A6C0QMH6_9BACL</name>
<evidence type="ECO:0000256" key="1">
    <source>
        <dbReference type="SAM" id="Phobius"/>
    </source>
</evidence>
<protein>
    <submittedName>
        <fullName evidence="2">Uncharacterized protein</fullName>
    </submittedName>
</protein>
<accession>A0A6C0QMH6</accession>
<proteinExistence type="predicted"/>
<dbReference type="EMBL" id="CP019717">
    <property type="protein sequence ID" value="QHZ49949.1"/>
    <property type="molecule type" value="Genomic_DNA"/>
</dbReference>
<dbReference type="RefSeq" id="WP_172422891.1">
    <property type="nucleotide sequence ID" value="NZ_CP019717.1"/>
</dbReference>
<gene>
    <name evidence="2" type="ORF">ERICV_00768</name>
</gene>
<evidence type="ECO:0000313" key="2">
    <source>
        <dbReference type="EMBL" id="QHZ49949.1"/>
    </source>
</evidence>
<dbReference type="AlphaFoldDB" id="A0A6C0QMH6"/>
<evidence type="ECO:0000313" key="3">
    <source>
        <dbReference type="Proteomes" id="UP000464330"/>
    </source>
</evidence>
<feature type="transmembrane region" description="Helical" evidence="1">
    <location>
        <begin position="116"/>
        <end position="134"/>
    </location>
</feature>
<keyword evidence="1" id="KW-0812">Transmembrane</keyword>